<keyword evidence="8" id="KW-1185">Reference proteome</keyword>
<dbReference type="Proteomes" id="UP000032417">
    <property type="component" value="Chromosome 1"/>
</dbReference>
<dbReference type="InterPro" id="IPR047218">
    <property type="entry name" value="YocR/YhdH-like"/>
</dbReference>
<accession>A0A098C360</accession>
<feature type="transmembrane region" description="Helical" evidence="6">
    <location>
        <begin position="379"/>
        <end position="398"/>
    </location>
</feature>
<dbReference type="AlphaFoldDB" id="A0A098C360"/>
<feature type="transmembrane region" description="Helical" evidence="6">
    <location>
        <begin position="351"/>
        <end position="373"/>
    </location>
</feature>
<gene>
    <name evidence="7" type="ORF">ING2E5B_2125</name>
</gene>
<dbReference type="PROSITE" id="PS50267">
    <property type="entry name" value="NA_NEUROTRAN_SYMP_3"/>
    <property type="match status" value="1"/>
</dbReference>
<keyword evidence="4 6" id="KW-1133">Transmembrane helix</keyword>
<feature type="transmembrane region" description="Helical" evidence="6">
    <location>
        <begin position="222"/>
        <end position="241"/>
    </location>
</feature>
<dbReference type="NCBIfam" id="NF037979">
    <property type="entry name" value="Na_transp"/>
    <property type="match status" value="1"/>
</dbReference>
<dbReference type="KEGG" id="pbt:ING2E5B_2125"/>
<dbReference type="SUPFAM" id="SSF161070">
    <property type="entry name" value="SNF-like"/>
    <property type="match status" value="1"/>
</dbReference>
<dbReference type="PANTHER" id="PTHR42948">
    <property type="entry name" value="TRANSPORTER"/>
    <property type="match status" value="1"/>
</dbReference>
<feature type="transmembrane region" description="Helical" evidence="6">
    <location>
        <begin position="253"/>
        <end position="275"/>
    </location>
</feature>
<feature type="transmembrane region" description="Helical" evidence="6">
    <location>
        <begin position="419"/>
        <end position="443"/>
    </location>
</feature>
<protein>
    <recommendedName>
        <fullName evidence="9">Transporter</fullName>
    </recommendedName>
</protein>
<sequence length="445" mass="48750">MENIKRVTFTSKIGVVAAAAGSAVGLGNIWRFPSQTADGGGAIFIFVYIACILFFGIPVMMSEFIIGRSARANTAGAFHILAPGTQWKWIGRLGVLTGFIIMGFYMVVAGWTLIYFLQSITGNLHTVNDFSIHFTNILNDPLKQSVWMIVFSFLTSFFILSGVRKGIEKSAKIFMPILFLLLIILAIRSITLEGAIQGLNFLFKPNMEHVKQTVFLDAMGQAFFSLSIGMGCLITYGSYFNKSINLTKTAVQVSILDTLVAVLSGVIIFPAAFALTSSPDTIVGELVTGGPGLLFITIPELLNQMPASMAWSALFFCLLALAALTSTISLMEVVTVYLFEEYKISRRKSTIFVTLGVIILGIISSYSSVFFNILDMASAKYMLPIGGLFISIFVGWYLKQQLVTAQITNEGKLRFGVGFIKFYIFLLRFIAPIAILSIFVYGLTG</sequence>
<feature type="transmembrane region" description="Helical" evidence="6">
    <location>
        <begin position="309"/>
        <end position="339"/>
    </location>
</feature>
<dbReference type="InterPro" id="IPR000175">
    <property type="entry name" value="Na/ntran_symport"/>
</dbReference>
<feature type="transmembrane region" description="Helical" evidence="6">
    <location>
        <begin position="42"/>
        <end position="61"/>
    </location>
</feature>
<comment type="subcellular location">
    <subcellularLocation>
        <location evidence="1">Membrane</location>
        <topology evidence="1">Multi-pass membrane protein</topology>
    </subcellularLocation>
</comment>
<feature type="transmembrane region" description="Helical" evidence="6">
    <location>
        <begin position="145"/>
        <end position="163"/>
    </location>
</feature>
<dbReference type="PRINTS" id="PR00176">
    <property type="entry name" value="NANEUSMPORT"/>
</dbReference>
<feature type="transmembrane region" description="Helical" evidence="6">
    <location>
        <begin position="93"/>
        <end position="117"/>
    </location>
</feature>
<name>A0A098C360_9BACT</name>
<evidence type="ECO:0000256" key="5">
    <source>
        <dbReference type="ARBA" id="ARBA00023136"/>
    </source>
</evidence>
<dbReference type="HOGENOM" id="CLU_006855_3_4_10"/>
<dbReference type="GO" id="GO:0016020">
    <property type="term" value="C:membrane"/>
    <property type="evidence" value="ECO:0007669"/>
    <property type="project" value="UniProtKB-SubCell"/>
</dbReference>
<evidence type="ECO:0000256" key="1">
    <source>
        <dbReference type="ARBA" id="ARBA00004141"/>
    </source>
</evidence>
<dbReference type="Pfam" id="PF00209">
    <property type="entry name" value="SNF"/>
    <property type="match status" value="2"/>
</dbReference>
<evidence type="ECO:0008006" key="9">
    <source>
        <dbReference type="Google" id="ProtNLM"/>
    </source>
</evidence>
<evidence type="ECO:0000256" key="4">
    <source>
        <dbReference type="ARBA" id="ARBA00022989"/>
    </source>
</evidence>
<keyword evidence="5 6" id="KW-0472">Membrane</keyword>
<evidence type="ECO:0000256" key="6">
    <source>
        <dbReference type="SAM" id="Phobius"/>
    </source>
</evidence>
<dbReference type="OrthoDB" id="9762833at2"/>
<evidence type="ECO:0000313" key="7">
    <source>
        <dbReference type="EMBL" id="CEA16853.1"/>
    </source>
</evidence>
<feature type="transmembrane region" description="Helical" evidence="6">
    <location>
        <begin position="175"/>
        <end position="202"/>
    </location>
</feature>
<reference evidence="7 8" key="1">
    <citation type="submission" date="2014-08" db="EMBL/GenBank/DDBJ databases">
        <authorList>
            <person name="Wibberg D."/>
        </authorList>
    </citation>
    <scope>NUCLEOTIDE SEQUENCE [LARGE SCALE GENOMIC DNA]</scope>
    <source>
        <strain evidence="8">ING2-E5B</strain>
    </source>
</reference>
<dbReference type="InterPro" id="IPR037272">
    <property type="entry name" value="SNS_sf"/>
</dbReference>
<dbReference type="CDD" id="cd10336">
    <property type="entry name" value="SLC6sbd_Tyt1-Like"/>
    <property type="match status" value="1"/>
</dbReference>
<dbReference type="PATRIC" id="fig|1562970.3.peg.2099"/>
<evidence type="ECO:0000313" key="8">
    <source>
        <dbReference type="Proteomes" id="UP000032417"/>
    </source>
</evidence>
<dbReference type="PANTHER" id="PTHR42948:SF1">
    <property type="entry name" value="TRANSPORTER"/>
    <property type="match status" value="1"/>
</dbReference>
<evidence type="ECO:0000256" key="3">
    <source>
        <dbReference type="ARBA" id="ARBA00022692"/>
    </source>
</evidence>
<feature type="transmembrane region" description="Helical" evidence="6">
    <location>
        <begin position="12"/>
        <end position="30"/>
    </location>
</feature>
<proteinExistence type="predicted"/>
<dbReference type="EMBL" id="LN515532">
    <property type="protein sequence ID" value="CEA16853.1"/>
    <property type="molecule type" value="Genomic_DNA"/>
</dbReference>
<evidence type="ECO:0000256" key="2">
    <source>
        <dbReference type="ARBA" id="ARBA00022448"/>
    </source>
</evidence>
<keyword evidence="2" id="KW-0813">Transport</keyword>
<organism evidence="7 8">
    <name type="scientific">Fermentimonas caenicola</name>
    <dbReference type="NCBI Taxonomy" id="1562970"/>
    <lineage>
        <taxon>Bacteria</taxon>
        <taxon>Pseudomonadati</taxon>
        <taxon>Bacteroidota</taxon>
        <taxon>Bacteroidia</taxon>
        <taxon>Bacteroidales</taxon>
        <taxon>Dysgonomonadaceae</taxon>
        <taxon>Fermentimonas</taxon>
    </lineage>
</organism>
<dbReference type="STRING" id="1562970.ING2E5B_2125"/>
<keyword evidence="3 6" id="KW-0812">Transmembrane</keyword>